<reference evidence="10 11" key="1">
    <citation type="submission" date="2016-04" db="EMBL/GenBank/DDBJ databases">
        <title>Complete genome sequence of natural rubber-degrading, novel Gram-negative bacterium, Rhizobacter gummiphilus strain NS21.</title>
        <authorList>
            <person name="Tabata M."/>
            <person name="Kasai D."/>
            <person name="Fukuda M."/>
        </authorList>
    </citation>
    <scope>NUCLEOTIDE SEQUENCE [LARGE SCALE GENOMIC DNA]</scope>
    <source>
        <strain evidence="10 11">NS21</strain>
    </source>
</reference>
<dbReference type="GO" id="GO:0003774">
    <property type="term" value="F:cytoskeletal motor activity"/>
    <property type="evidence" value="ECO:0007669"/>
    <property type="project" value="InterPro"/>
</dbReference>
<evidence type="ECO:0000256" key="4">
    <source>
        <dbReference type="ARBA" id="ARBA00006929"/>
    </source>
</evidence>
<dbReference type="GO" id="GO:0009427">
    <property type="term" value="C:bacterial-type flagellum basal body, distal rod, L ring"/>
    <property type="evidence" value="ECO:0007669"/>
    <property type="project" value="InterPro"/>
</dbReference>
<keyword evidence="8" id="KW-0998">Cell outer membrane</keyword>
<dbReference type="PANTHER" id="PTHR34933:SF1">
    <property type="entry name" value="FLAGELLAR L-RING PROTEIN"/>
    <property type="match status" value="1"/>
</dbReference>
<keyword evidence="11" id="KW-1185">Reference proteome</keyword>
<accession>A0A1W6LHX2</accession>
<evidence type="ECO:0000256" key="2">
    <source>
        <dbReference type="ARBA" id="ARBA00004117"/>
    </source>
</evidence>
<dbReference type="PRINTS" id="PR01008">
    <property type="entry name" value="FLGLRINGFLGH"/>
</dbReference>
<keyword evidence="7" id="KW-0975">Bacterial flagellum</keyword>
<evidence type="ECO:0000256" key="6">
    <source>
        <dbReference type="ARBA" id="ARBA00023136"/>
    </source>
</evidence>
<comment type="subcellular location">
    <subcellularLocation>
        <location evidence="2">Bacterial flagellum basal body</location>
    </subcellularLocation>
    <subcellularLocation>
        <location evidence="3">Cell outer membrane</location>
    </subcellularLocation>
</comment>
<evidence type="ECO:0000256" key="8">
    <source>
        <dbReference type="ARBA" id="ARBA00023237"/>
    </source>
</evidence>
<keyword evidence="10" id="KW-0969">Cilium</keyword>
<evidence type="ECO:0000256" key="9">
    <source>
        <dbReference type="SAM" id="MobiDB-lite"/>
    </source>
</evidence>
<keyword evidence="10" id="KW-0282">Flagellum</keyword>
<sequence length="190" mass="19548">MAIERHNNGSIFQANMASTSLFSGEVRPRSVGDSLKVDIAETVKAKREVNTDTSRENSVASKGPGSKSATGVLGSLLNLDASASGSDAFKGSGATGNSSSFTGQLAASVINVLPNGHLVVAGERSVAMNGGTSTLRFSGIVNPRDIRPGNVVASADAVNARVELVGQGDVSEAATRNWLQRVLTSSMTVW</sequence>
<feature type="region of interest" description="Disordered" evidence="9">
    <location>
        <begin position="48"/>
        <end position="67"/>
    </location>
</feature>
<dbReference type="GO" id="GO:0071973">
    <property type="term" value="P:bacterial-type flagellum-dependent cell motility"/>
    <property type="evidence" value="ECO:0007669"/>
    <property type="project" value="InterPro"/>
</dbReference>
<evidence type="ECO:0000313" key="10">
    <source>
        <dbReference type="EMBL" id="ARN23787.1"/>
    </source>
</evidence>
<dbReference type="EMBL" id="CP015118">
    <property type="protein sequence ID" value="ARN23787.1"/>
    <property type="molecule type" value="Genomic_DNA"/>
</dbReference>
<organism evidence="10 11">
    <name type="scientific">Piscinibacter gummiphilus</name>
    <dbReference type="NCBI Taxonomy" id="946333"/>
    <lineage>
        <taxon>Bacteria</taxon>
        <taxon>Pseudomonadati</taxon>
        <taxon>Pseudomonadota</taxon>
        <taxon>Betaproteobacteria</taxon>
        <taxon>Burkholderiales</taxon>
        <taxon>Sphaerotilaceae</taxon>
        <taxon>Piscinibacter</taxon>
    </lineage>
</organism>
<dbReference type="Proteomes" id="UP000193427">
    <property type="component" value="Chromosome"/>
</dbReference>
<evidence type="ECO:0000256" key="7">
    <source>
        <dbReference type="ARBA" id="ARBA00023143"/>
    </source>
</evidence>
<comment type="similarity">
    <text evidence="4">Belongs to the FlgH family.</text>
</comment>
<evidence type="ECO:0000256" key="3">
    <source>
        <dbReference type="ARBA" id="ARBA00004442"/>
    </source>
</evidence>
<name>A0A1W6LHX2_9BURK</name>
<dbReference type="KEGG" id="rgu:A4W93_08120"/>
<dbReference type="AlphaFoldDB" id="A0A1W6LHX2"/>
<dbReference type="GO" id="GO:0009279">
    <property type="term" value="C:cell outer membrane"/>
    <property type="evidence" value="ECO:0007669"/>
    <property type="project" value="UniProtKB-SubCell"/>
</dbReference>
<dbReference type="Pfam" id="PF02107">
    <property type="entry name" value="FlgH"/>
    <property type="match status" value="1"/>
</dbReference>
<keyword evidence="10" id="KW-0966">Cell projection</keyword>
<comment type="function">
    <text evidence="1">Assembles around the rod to form the L-ring and probably protects the motor/basal body from shearing forces during rotation.</text>
</comment>
<gene>
    <name evidence="10" type="ORF">A4W93_08120</name>
</gene>
<evidence type="ECO:0000256" key="1">
    <source>
        <dbReference type="ARBA" id="ARBA00002591"/>
    </source>
</evidence>
<keyword evidence="5" id="KW-0732">Signal</keyword>
<dbReference type="PANTHER" id="PTHR34933">
    <property type="entry name" value="FLAGELLAR L-RING PROTEIN"/>
    <property type="match status" value="1"/>
</dbReference>
<dbReference type="InterPro" id="IPR000527">
    <property type="entry name" value="Flag_Lring"/>
</dbReference>
<dbReference type="STRING" id="946333.A4W93_08120"/>
<keyword evidence="6" id="KW-0472">Membrane</keyword>
<evidence type="ECO:0000256" key="5">
    <source>
        <dbReference type="ARBA" id="ARBA00022729"/>
    </source>
</evidence>
<proteinExistence type="inferred from homology"/>
<evidence type="ECO:0000313" key="11">
    <source>
        <dbReference type="Proteomes" id="UP000193427"/>
    </source>
</evidence>
<protein>
    <submittedName>
        <fullName evidence="10">Flagellar biosynthesis protein FlgH</fullName>
    </submittedName>
</protein>